<evidence type="ECO:0000259" key="10">
    <source>
        <dbReference type="PROSITE" id="PS50803"/>
    </source>
</evidence>
<dbReference type="CDD" id="cd00086">
    <property type="entry name" value="homeodomain"/>
    <property type="match status" value="1"/>
</dbReference>
<dbReference type="GO" id="GO:0000981">
    <property type="term" value="F:DNA-binding transcription factor activity, RNA polymerase II-specific"/>
    <property type="evidence" value="ECO:0007669"/>
    <property type="project" value="InterPro"/>
</dbReference>
<dbReference type="InterPro" id="IPR051895">
    <property type="entry name" value="OTP_Homeobox"/>
</dbReference>
<dbReference type="InterPro" id="IPR009057">
    <property type="entry name" value="Homeodomain-like_sf"/>
</dbReference>
<feature type="compositionally biased region" description="Polar residues" evidence="8">
    <location>
        <begin position="68"/>
        <end position="81"/>
    </location>
</feature>
<evidence type="ECO:0000259" key="9">
    <source>
        <dbReference type="PROSITE" id="PS50071"/>
    </source>
</evidence>
<dbReference type="PhylomeDB" id="T1J819"/>
<name>T1J819_STRMM</name>
<dbReference type="STRING" id="126957.T1J819"/>
<dbReference type="InterPro" id="IPR017970">
    <property type="entry name" value="Homeobox_CS"/>
</dbReference>
<dbReference type="EMBL" id="JH431945">
    <property type="status" value="NOT_ANNOTATED_CDS"/>
    <property type="molecule type" value="Genomic_DNA"/>
</dbReference>
<dbReference type="GO" id="GO:0003677">
    <property type="term" value="F:DNA binding"/>
    <property type="evidence" value="ECO:0007669"/>
    <property type="project" value="UniProtKB-UniRule"/>
</dbReference>
<feature type="DNA-binding region" description="Homeobox" evidence="6">
    <location>
        <begin position="102"/>
        <end position="161"/>
    </location>
</feature>
<dbReference type="PANTHER" id="PTHR46770">
    <property type="entry name" value="HOMEOBOX PROTEIN ORTHOPEDIA"/>
    <property type="match status" value="1"/>
</dbReference>
<evidence type="ECO:0000256" key="6">
    <source>
        <dbReference type="PROSITE-ProRule" id="PRU00108"/>
    </source>
</evidence>
<proteinExistence type="inferred from homology"/>
<keyword evidence="4 6" id="KW-0371">Homeobox</keyword>
<accession>T1J819</accession>
<dbReference type="PANTHER" id="PTHR46770:SF1">
    <property type="entry name" value="HOMEOBOX PROTEIN ORTHOPEDIA"/>
    <property type="match status" value="1"/>
</dbReference>
<evidence type="ECO:0000256" key="8">
    <source>
        <dbReference type="SAM" id="MobiDB-lite"/>
    </source>
</evidence>
<dbReference type="PROSITE" id="PS00027">
    <property type="entry name" value="HOMEOBOX_1"/>
    <property type="match status" value="1"/>
</dbReference>
<dbReference type="AlphaFoldDB" id="T1J819"/>
<dbReference type="Proteomes" id="UP000014500">
    <property type="component" value="Unassembled WGS sequence"/>
</dbReference>
<dbReference type="OMA" id="PFGTMND"/>
<reference evidence="11" key="2">
    <citation type="submission" date="2015-02" db="UniProtKB">
        <authorList>
            <consortium name="EnsemblMetazoa"/>
        </authorList>
    </citation>
    <scope>IDENTIFICATION</scope>
</reference>
<reference evidence="12" key="1">
    <citation type="submission" date="2011-05" db="EMBL/GenBank/DDBJ databases">
        <authorList>
            <person name="Richards S.R."/>
            <person name="Qu J."/>
            <person name="Jiang H."/>
            <person name="Jhangiani S.N."/>
            <person name="Agravi P."/>
            <person name="Goodspeed R."/>
            <person name="Gross S."/>
            <person name="Mandapat C."/>
            <person name="Jackson L."/>
            <person name="Mathew T."/>
            <person name="Pu L."/>
            <person name="Thornton R."/>
            <person name="Saada N."/>
            <person name="Wilczek-Boney K.B."/>
            <person name="Lee S."/>
            <person name="Kovar C."/>
            <person name="Wu Y."/>
            <person name="Scherer S.E."/>
            <person name="Worley K.C."/>
            <person name="Muzny D.M."/>
            <person name="Gibbs R."/>
        </authorList>
    </citation>
    <scope>NUCLEOTIDE SEQUENCE</scope>
    <source>
        <strain evidence="12">Brora</strain>
    </source>
</reference>
<sequence length="328" mass="35036">MFNLYPVRLTYYVQPDFSNNSSTPSADVPGAASHGMLRGMDDLSPSVKDEHRSDSGKMSGDLSKNGELDSTGSAAAVNSVQRPIMDGTGAGTGGDGDKPVKQKRHRTRFTPAQLNELERSFSKTHYPDIFMREELAMRIGLTESRVQVWFQNRRAKWKKRKKTTNVFRTPGALLPSHGLPPFGAMSDGLCSFADPNSRWTTMASMGPGGMGASLPLTSQLNRQTLGQQMQMGAMNQTTSPLSSPMTTNATSVYQSYGLNSMATTPPNSVGSSSPPQLACGMGMAGMAAGMAGMAMGGSGDSGDAWRGTSIASLRRRALEHTASMSVFR</sequence>
<evidence type="ECO:0000256" key="7">
    <source>
        <dbReference type="RuleBase" id="RU000682"/>
    </source>
</evidence>
<evidence type="ECO:0000256" key="5">
    <source>
        <dbReference type="ARBA" id="ARBA00023242"/>
    </source>
</evidence>
<comment type="similarity">
    <text evidence="2">Belongs to the paired homeobox family. Bicoid subfamily.</text>
</comment>
<dbReference type="EnsemblMetazoa" id="SMAR009836-RA">
    <property type="protein sequence ID" value="SMAR009836-PA"/>
    <property type="gene ID" value="SMAR009836"/>
</dbReference>
<dbReference type="InterPro" id="IPR001356">
    <property type="entry name" value="HD"/>
</dbReference>
<dbReference type="GO" id="GO:0005634">
    <property type="term" value="C:nucleus"/>
    <property type="evidence" value="ECO:0007669"/>
    <property type="project" value="UniProtKB-SubCell"/>
</dbReference>
<dbReference type="Pfam" id="PF00046">
    <property type="entry name" value="Homeodomain"/>
    <property type="match status" value="1"/>
</dbReference>
<keyword evidence="3 6" id="KW-0238">DNA-binding</keyword>
<evidence type="ECO:0000256" key="3">
    <source>
        <dbReference type="ARBA" id="ARBA00023125"/>
    </source>
</evidence>
<evidence type="ECO:0000313" key="12">
    <source>
        <dbReference type="Proteomes" id="UP000014500"/>
    </source>
</evidence>
<evidence type="ECO:0000256" key="2">
    <source>
        <dbReference type="ARBA" id="ARBA00006503"/>
    </source>
</evidence>
<dbReference type="GO" id="GO:0030182">
    <property type="term" value="P:neuron differentiation"/>
    <property type="evidence" value="ECO:0007669"/>
    <property type="project" value="TreeGrafter"/>
</dbReference>
<dbReference type="Gene3D" id="1.10.10.60">
    <property type="entry name" value="Homeodomain-like"/>
    <property type="match status" value="1"/>
</dbReference>
<keyword evidence="12" id="KW-1185">Reference proteome</keyword>
<dbReference type="Pfam" id="PF03826">
    <property type="entry name" value="OAR"/>
    <property type="match status" value="1"/>
</dbReference>
<evidence type="ECO:0008006" key="13">
    <source>
        <dbReference type="Google" id="ProtNLM"/>
    </source>
</evidence>
<dbReference type="HOGENOM" id="CLU_056068_0_0_1"/>
<feature type="domain" description="Homeobox" evidence="9">
    <location>
        <begin position="100"/>
        <end position="160"/>
    </location>
</feature>
<dbReference type="FunFam" id="1.10.10.60:FF:000400">
    <property type="entry name" value="Orthopedia, isoform H"/>
    <property type="match status" value="1"/>
</dbReference>
<dbReference type="InterPro" id="IPR000047">
    <property type="entry name" value="HTH_motif"/>
</dbReference>
<feature type="region of interest" description="Disordered" evidence="8">
    <location>
        <begin position="17"/>
        <end position="106"/>
    </location>
</feature>
<keyword evidence="5 6" id="KW-0539">Nucleus</keyword>
<organism evidence="11 12">
    <name type="scientific">Strigamia maritima</name>
    <name type="common">European centipede</name>
    <name type="synonym">Geophilus maritimus</name>
    <dbReference type="NCBI Taxonomy" id="126957"/>
    <lineage>
        <taxon>Eukaryota</taxon>
        <taxon>Metazoa</taxon>
        <taxon>Ecdysozoa</taxon>
        <taxon>Arthropoda</taxon>
        <taxon>Myriapoda</taxon>
        <taxon>Chilopoda</taxon>
        <taxon>Pleurostigmophora</taxon>
        <taxon>Geophilomorpha</taxon>
        <taxon>Linotaeniidae</taxon>
        <taxon>Strigamia</taxon>
    </lineage>
</organism>
<comment type="subcellular location">
    <subcellularLocation>
        <location evidence="1 6 7">Nucleus</location>
    </subcellularLocation>
</comment>
<evidence type="ECO:0000313" key="11">
    <source>
        <dbReference type="EnsemblMetazoa" id="SMAR009836-PA"/>
    </source>
</evidence>
<dbReference type="InterPro" id="IPR003654">
    <property type="entry name" value="OAR_dom"/>
</dbReference>
<dbReference type="PRINTS" id="PR00031">
    <property type="entry name" value="HTHREPRESSR"/>
</dbReference>
<dbReference type="SUPFAM" id="SSF46689">
    <property type="entry name" value="Homeodomain-like"/>
    <property type="match status" value="1"/>
</dbReference>
<feature type="domain" description="OAR" evidence="10">
    <location>
        <begin position="308"/>
        <end position="321"/>
    </location>
</feature>
<protein>
    <recommendedName>
        <fullName evidence="13">Homeobox domain-containing protein</fullName>
    </recommendedName>
</protein>
<evidence type="ECO:0000256" key="4">
    <source>
        <dbReference type="ARBA" id="ARBA00023155"/>
    </source>
</evidence>
<evidence type="ECO:0000256" key="1">
    <source>
        <dbReference type="ARBA" id="ARBA00004123"/>
    </source>
</evidence>
<dbReference type="SMART" id="SM00389">
    <property type="entry name" value="HOX"/>
    <property type="match status" value="1"/>
</dbReference>
<dbReference type="PROSITE" id="PS50803">
    <property type="entry name" value="OAR"/>
    <property type="match status" value="1"/>
</dbReference>
<dbReference type="eggNOG" id="KOG0490">
    <property type="taxonomic scope" value="Eukaryota"/>
</dbReference>
<dbReference type="PROSITE" id="PS50071">
    <property type="entry name" value="HOMEOBOX_2"/>
    <property type="match status" value="1"/>
</dbReference>